<evidence type="ECO:0000259" key="3">
    <source>
        <dbReference type="PROSITE" id="PS50013"/>
    </source>
</evidence>
<dbReference type="InterPro" id="IPR051219">
    <property type="entry name" value="Heterochromatin_chromo-domain"/>
</dbReference>
<dbReference type="SUPFAM" id="SSF54160">
    <property type="entry name" value="Chromo domain-like"/>
    <property type="match status" value="1"/>
</dbReference>
<dbReference type="EMBL" id="MTYJ01000101">
    <property type="protein sequence ID" value="OQV14646.1"/>
    <property type="molecule type" value="Genomic_DNA"/>
</dbReference>
<reference evidence="5" key="1">
    <citation type="submission" date="2017-01" db="EMBL/GenBank/DDBJ databases">
        <title>Comparative genomics of anhydrobiosis in the tardigrade Hypsibius dujardini.</title>
        <authorList>
            <person name="Yoshida Y."/>
            <person name="Koutsovoulos G."/>
            <person name="Laetsch D."/>
            <person name="Stevens L."/>
            <person name="Kumar S."/>
            <person name="Horikawa D."/>
            <person name="Ishino K."/>
            <person name="Komine S."/>
            <person name="Tomita M."/>
            <person name="Blaxter M."/>
            <person name="Arakawa K."/>
        </authorList>
    </citation>
    <scope>NUCLEOTIDE SEQUENCE [LARGE SCALE GENOMIC DNA]</scope>
    <source>
        <strain evidence="5">Z151</strain>
    </source>
</reference>
<dbReference type="PROSITE" id="PS50013">
    <property type="entry name" value="CHROMO_2"/>
    <property type="match status" value="1"/>
</dbReference>
<keyword evidence="5" id="KW-1185">Reference proteome</keyword>
<sequence length="377" mass="42744">MASSDLKRFSAHALTERVDGNDDDDDIVFCGEVINQSSKVNQSITVAPIAVVTKRRFQRPSDAIVVEEKEETVGIAKAVAPEPVIKLEPAPEDKYRCGGVIIRKDFSSFFNRSLVVPKEGSFGQKAVMDLLFRETHDTCPETCMCKLQQRRNRALVKEIINHKWHGGKLFLLCKLHSAKSVPEYLRVCQVNCELRGQYGRYLKLNGRPPSAKEKWSVEHDIAAREALCKDYPFSADNERVQQQIPHYIDTLDWMEKTGNGKVKRTSLPFVAKPKLRVTARPGPVIHTVENAFWEVERIVGSSRDPAGIRIYFVKWLGYPPHECTWEPETNLQMSHDAIVDFNLTHGEPTTEKPIVYSSEGNECAVAYAKYIQSAKRK</sequence>
<dbReference type="Proteomes" id="UP000192578">
    <property type="component" value="Unassembled WGS sequence"/>
</dbReference>
<name>A0A1W0WHH0_HYPEX</name>
<dbReference type="PROSITE" id="PS00598">
    <property type="entry name" value="CHROMO_1"/>
    <property type="match status" value="1"/>
</dbReference>
<keyword evidence="2" id="KW-0539">Nucleus</keyword>
<dbReference type="InterPro" id="IPR016197">
    <property type="entry name" value="Chromo-like_dom_sf"/>
</dbReference>
<dbReference type="SMART" id="SM00298">
    <property type="entry name" value="CHROMO"/>
    <property type="match status" value="1"/>
</dbReference>
<dbReference type="AlphaFoldDB" id="A0A1W0WHH0"/>
<feature type="domain" description="Chromo" evidence="3">
    <location>
        <begin position="293"/>
        <end position="341"/>
    </location>
</feature>
<evidence type="ECO:0000313" key="5">
    <source>
        <dbReference type="Proteomes" id="UP000192578"/>
    </source>
</evidence>
<gene>
    <name evidence="4" type="ORF">BV898_11152</name>
</gene>
<organism evidence="4 5">
    <name type="scientific">Hypsibius exemplaris</name>
    <name type="common">Freshwater tardigrade</name>
    <dbReference type="NCBI Taxonomy" id="2072580"/>
    <lineage>
        <taxon>Eukaryota</taxon>
        <taxon>Metazoa</taxon>
        <taxon>Ecdysozoa</taxon>
        <taxon>Tardigrada</taxon>
        <taxon>Eutardigrada</taxon>
        <taxon>Parachela</taxon>
        <taxon>Hypsibioidea</taxon>
        <taxon>Hypsibiidae</taxon>
        <taxon>Hypsibius</taxon>
    </lineage>
</organism>
<proteinExistence type="predicted"/>
<accession>A0A1W0WHH0</accession>
<dbReference type="InterPro" id="IPR000953">
    <property type="entry name" value="Chromo/chromo_shadow_dom"/>
</dbReference>
<dbReference type="Pfam" id="PF00385">
    <property type="entry name" value="Chromo"/>
    <property type="match status" value="1"/>
</dbReference>
<evidence type="ECO:0000256" key="1">
    <source>
        <dbReference type="ARBA" id="ARBA00004123"/>
    </source>
</evidence>
<dbReference type="PANTHER" id="PTHR22812">
    <property type="entry name" value="CHROMOBOX PROTEIN"/>
    <property type="match status" value="1"/>
</dbReference>
<dbReference type="Gene3D" id="2.40.50.40">
    <property type="match status" value="1"/>
</dbReference>
<comment type="caution">
    <text evidence="4">The sequence shown here is derived from an EMBL/GenBank/DDBJ whole genome shotgun (WGS) entry which is preliminary data.</text>
</comment>
<dbReference type="OrthoDB" id="433924at2759"/>
<dbReference type="InterPro" id="IPR023780">
    <property type="entry name" value="Chromo_domain"/>
</dbReference>
<dbReference type="CDD" id="cd00024">
    <property type="entry name" value="CD_CSD"/>
    <property type="match status" value="1"/>
</dbReference>
<protein>
    <recommendedName>
        <fullName evidence="3">Chromo domain-containing protein</fullName>
    </recommendedName>
</protein>
<dbReference type="InterPro" id="IPR023779">
    <property type="entry name" value="Chromodomain_CS"/>
</dbReference>
<dbReference type="GO" id="GO:0005634">
    <property type="term" value="C:nucleus"/>
    <property type="evidence" value="ECO:0007669"/>
    <property type="project" value="UniProtKB-SubCell"/>
</dbReference>
<comment type="subcellular location">
    <subcellularLocation>
        <location evidence="1">Nucleus</location>
    </subcellularLocation>
</comment>
<evidence type="ECO:0000313" key="4">
    <source>
        <dbReference type="EMBL" id="OQV14646.1"/>
    </source>
</evidence>
<evidence type="ECO:0000256" key="2">
    <source>
        <dbReference type="ARBA" id="ARBA00023242"/>
    </source>
</evidence>